<accession>A0ABU5J1T8</accession>
<evidence type="ECO:0000313" key="1">
    <source>
        <dbReference type="EMBL" id="MDZ5473321.1"/>
    </source>
</evidence>
<dbReference type="EMBL" id="JAXOFX010000012">
    <property type="protein sequence ID" value="MDZ5473321.1"/>
    <property type="molecule type" value="Genomic_DNA"/>
</dbReference>
<dbReference type="RefSeq" id="WP_322447615.1">
    <property type="nucleotide sequence ID" value="NZ_JAXOFX010000012.1"/>
</dbReference>
<organism evidence="1 2">
    <name type="scientific">Robertmurraya mangrovi</name>
    <dbReference type="NCBI Taxonomy" id="3098077"/>
    <lineage>
        <taxon>Bacteria</taxon>
        <taxon>Bacillati</taxon>
        <taxon>Bacillota</taxon>
        <taxon>Bacilli</taxon>
        <taxon>Bacillales</taxon>
        <taxon>Bacillaceae</taxon>
        <taxon>Robertmurraya</taxon>
    </lineage>
</organism>
<comment type="caution">
    <text evidence="1">The sequence shown here is derived from an EMBL/GenBank/DDBJ whole genome shotgun (WGS) entry which is preliminary data.</text>
</comment>
<proteinExistence type="predicted"/>
<keyword evidence="2" id="KW-1185">Reference proteome</keyword>
<reference evidence="1 2" key="1">
    <citation type="submission" date="2023-11" db="EMBL/GenBank/DDBJ databases">
        <title>Bacillus jintuensis, isolated from a mudflat on the Beibu Gulf coast.</title>
        <authorList>
            <person name="Li M."/>
        </authorList>
    </citation>
    <scope>NUCLEOTIDE SEQUENCE [LARGE SCALE GENOMIC DNA]</scope>
    <source>
        <strain evidence="1 2">31A1R</strain>
    </source>
</reference>
<name>A0ABU5J1T8_9BACI</name>
<dbReference type="Proteomes" id="UP001290455">
    <property type="component" value="Unassembled WGS sequence"/>
</dbReference>
<gene>
    <name evidence="1" type="ORF">SM124_16505</name>
</gene>
<evidence type="ECO:0000313" key="2">
    <source>
        <dbReference type="Proteomes" id="UP001290455"/>
    </source>
</evidence>
<sequence>MDSIINHQLTHFIVTNAHDTTSRDFIFQETYEMITEMIGPHD</sequence>
<protein>
    <submittedName>
        <fullName evidence="1">Uncharacterized protein</fullName>
    </submittedName>
</protein>